<accession>A0A410PWX0</accession>
<dbReference type="Gene3D" id="3.40.1650.10">
    <property type="entry name" value="RbsD-like domain"/>
    <property type="match status" value="1"/>
</dbReference>
<keyword evidence="8" id="KW-1185">Reference proteome</keyword>
<dbReference type="InterPro" id="IPR007721">
    <property type="entry name" value="RbsD_FucU"/>
</dbReference>
<comment type="similarity">
    <text evidence="6">Belongs to the RbsD / FucU family. RbsD subfamily.</text>
</comment>
<dbReference type="InterPro" id="IPR023064">
    <property type="entry name" value="D-ribose_pyranase"/>
</dbReference>
<dbReference type="EC" id="5.4.99.62" evidence="2 6"/>
<keyword evidence="4 6" id="KW-0413">Isomerase</keyword>
<dbReference type="Proteomes" id="UP000287601">
    <property type="component" value="Chromosome"/>
</dbReference>
<gene>
    <name evidence="6" type="primary">rbsD</name>
    <name evidence="7" type="ORF">EQM06_09140</name>
</gene>
<dbReference type="SUPFAM" id="SSF102546">
    <property type="entry name" value="RbsD-like"/>
    <property type="match status" value="1"/>
</dbReference>
<dbReference type="GO" id="GO:0005829">
    <property type="term" value="C:cytosol"/>
    <property type="evidence" value="ECO:0007669"/>
    <property type="project" value="TreeGrafter"/>
</dbReference>
<feature type="binding site" evidence="6">
    <location>
        <begin position="124"/>
        <end position="126"/>
    </location>
    <ligand>
        <name>substrate</name>
    </ligand>
</feature>
<proteinExistence type="inferred from homology"/>
<dbReference type="GO" id="GO:0048029">
    <property type="term" value="F:monosaccharide binding"/>
    <property type="evidence" value="ECO:0007669"/>
    <property type="project" value="InterPro"/>
</dbReference>
<dbReference type="OrthoDB" id="9805009at2"/>
<keyword evidence="3 6" id="KW-0963">Cytoplasm</keyword>
<evidence type="ECO:0000313" key="7">
    <source>
        <dbReference type="EMBL" id="QAT43366.1"/>
    </source>
</evidence>
<dbReference type="InterPro" id="IPR023750">
    <property type="entry name" value="RbsD-like_sf"/>
</dbReference>
<sequence length="135" mass="15002">MKKTSLLHSEISYCISKLGHKDRLLIGDAGLPVPDGVKRIDLAVSEGIPSFMSVLGAVLSEQKVEKVILAEEIKTASRELHNEILSLLRQSESRLEVEYMPHEEFKKNTETCKCAIRTGEFTSFANIILISGVVF</sequence>
<dbReference type="Pfam" id="PF05025">
    <property type="entry name" value="RbsD_FucU"/>
    <property type="match status" value="1"/>
</dbReference>
<dbReference type="EMBL" id="CP035281">
    <property type="protein sequence ID" value="QAT43366.1"/>
    <property type="molecule type" value="Genomic_DNA"/>
</dbReference>
<comment type="pathway">
    <text evidence="6">Carbohydrate metabolism; D-ribose degradation; D-ribose 5-phosphate from beta-D-ribopyranose: step 1/2.</text>
</comment>
<evidence type="ECO:0000256" key="4">
    <source>
        <dbReference type="ARBA" id="ARBA00023235"/>
    </source>
</evidence>
<feature type="binding site" evidence="6">
    <location>
        <position position="102"/>
    </location>
    <ligand>
        <name>substrate</name>
    </ligand>
</feature>
<dbReference type="GO" id="GO:0062193">
    <property type="term" value="F:D-ribose pyranase activity"/>
    <property type="evidence" value="ECO:0007669"/>
    <property type="project" value="UniProtKB-EC"/>
</dbReference>
<dbReference type="GO" id="GO:0019303">
    <property type="term" value="P:D-ribose catabolic process"/>
    <property type="evidence" value="ECO:0007669"/>
    <property type="project" value="UniProtKB-UniRule"/>
</dbReference>
<reference evidence="7 8" key="1">
    <citation type="submission" date="2019-01" db="EMBL/GenBank/DDBJ databases">
        <title>Draft genomes of a novel of Aminipila strains.</title>
        <authorList>
            <person name="Ma S."/>
        </authorList>
    </citation>
    <scope>NUCLEOTIDE SEQUENCE [LARGE SCALE GENOMIC DNA]</scope>
    <source>
        <strain evidence="8">JN-39</strain>
    </source>
</reference>
<dbReference type="RefSeq" id="WP_128746106.1">
    <property type="nucleotide sequence ID" value="NZ_CP035281.1"/>
</dbReference>
<dbReference type="GO" id="GO:0016872">
    <property type="term" value="F:intramolecular lyase activity"/>
    <property type="evidence" value="ECO:0007669"/>
    <property type="project" value="UniProtKB-UniRule"/>
</dbReference>
<evidence type="ECO:0000256" key="5">
    <source>
        <dbReference type="ARBA" id="ARBA00023277"/>
    </source>
</evidence>
<comment type="function">
    <text evidence="6">Catalyzes the interconversion of beta-pyran and beta-furan forms of D-ribose.</text>
</comment>
<comment type="catalytic activity">
    <reaction evidence="1 6">
        <text>beta-D-ribopyranose = beta-D-ribofuranose</text>
        <dbReference type="Rhea" id="RHEA:25432"/>
        <dbReference type="ChEBI" id="CHEBI:27476"/>
        <dbReference type="ChEBI" id="CHEBI:47002"/>
        <dbReference type="EC" id="5.4.99.62"/>
    </reaction>
</comment>
<dbReference type="NCBIfam" id="NF008761">
    <property type="entry name" value="PRK11797.1"/>
    <property type="match status" value="1"/>
</dbReference>
<feature type="active site" description="Proton donor" evidence="6">
    <location>
        <position position="20"/>
    </location>
</feature>
<keyword evidence="5 6" id="KW-0119">Carbohydrate metabolism</keyword>
<evidence type="ECO:0000256" key="2">
    <source>
        <dbReference type="ARBA" id="ARBA00012862"/>
    </source>
</evidence>
<organism evidence="7 8">
    <name type="scientific">Aminipila luticellarii</name>
    <dbReference type="NCBI Taxonomy" id="2507160"/>
    <lineage>
        <taxon>Bacteria</taxon>
        <taxon>Bacillati</taxon>
        <taxon>Bacillota</taxon>
        <taxon>Clostridia</taxon>
        <taxon>Peptostreptococcales</taxon>
        <taxon>Anaerovoracaceae</taxon>
        <taxon>Aminipila</taxon>
    </lineage>
</organism>
<evidence type="ECO:0000256" key="1">
    <source>
        <dbReference type="ARBA" id="ARBA00000223"/>
    </source>
</evidence>
<evidence type="ECO:0000313" key="8">
    <source>
        <dbReference type="Proteomes" id="UP000287601"/>
    </source>
</evidence>
<dbReference type="PANTHER" id="PTHR37831:SF1">
    <property type="entry name" value="D-RIBOSE PYRANASE"/>
    <property type="match status" value="1"/>
</dbReference>
<dbReference type="PANTHER" id="PTHR37831">
    <property type="entry name" value="D-RIBOSE PYRANASE"/>
    <property type="match status" value="1"/>
</dbReference>
<name>A0A410PWX0_9FIRM</name>
<evidence type="ECO:0000256" key="3">
    <source>
        <dbReference type="ARBA" id="ARBA00022490"/>
    </source>
</evidence>
<comment type="subunit">
    <text evidence="6">Homodecamer.</text>
</comment>
<dbReference type="AlphaFoldDB" id="A0A410PWX0"/>
<evidence type="ECO:0000256" key="6">
    <source>
        <dbReference type="HAMAP-Rule" id="MF_01661"/>
    </source>
</evidence>
<dbReference type="UniPathway" id="UPA00916">
    <property type="reaction ID" value="UER00888"/>
</dbReference>
<dbReference type="HAMAP" id="MF_01661">
    <property type="entry name" value="D_rib_pyranase"/>
    <property type="match status" value="1"/>
</dbReference>
<dbReference type="KEGG" id="amij:EQM06_09140"/>
<comment type="subcellular location">
    <subcellularLocation>
        <location evidence="6">Cytoplasm</location>
    </subcellularLocation>
</comment>
<protein>
    <recommendedName>
        <fullName evidence="2 6">D-ribose pyranase</fullName>
        <ecNumber evidence="2 6">5.4.99.62</ecNumber>
    </recommendedName>
</protein>
<feature type="binding site" evidence="6">
    <location>
        <position position="28"/>
    </location>
    <ligand>
        <name>substrate</name>
    </ligand>
</feature>